<dbReference type="AlphaFoldDB" id="A0A1H4QL95"/>
<dbReference type="EMBL" id="FNTH01000001">
    <property type="protein sequence ID" value="SEC20308.1"/>
    <property type="molecule type" value="Genomic_DNA"/>
</dbReference>
<gene>
    <name evidence="1" type="ORF">SAMN05444164_1277</name>
</gene>
<dbReference type="OrthoDB" id="8237384at2"/>
<reference evidence="1 2" key="1">
    <citation type="submission" date="2016-10" db="EMBL/GenBank/DDBJ databases">
        <authorList>
            <person name="de Groot N.N."/>
        </authorList>
    </citation>
    <scope>NUCLEOTIDE SEQUENCE [LARGE SCALE GENOMIC DNA]</scope>
    <source>
        <strain evidence="1 2">MT12</strain>
    </source>
</reference>
<accession>A0A1H4QL95</accession>
<organism evidence="1 2">
    <name type="scientific">Bradyrhizobium erythrophlei</name>
    <dbReference type="NCBI Taxonomy" id="1437360"/>
    <lineage>
        <taxon>Bacteria</taxon>
        <taxon>Pseudomonadati</taxon>
        <taxon>Pseudomonadota</taxon>
        <taxon>Alphaproteobacteria</taxon>
        <taxon>Hyphomicrobiales</taxon>
        <taxon>Nitrobacteraceae</taxon>
        <taxon>Bradyrhizobium</taxon>
    </lineage>
</organism>
<proteinExistence type="predicted"/>
<evidence type="ECO:0000313" key="2">
    <source>
        <dbReference type="Proteomes" id="UP000198992"/>
    </source>
</evidence>
<name>A0A1H4QL95_9BRAD</name>
<sequence>MNMHHRFETARASTGRESTVAKMLSDLVLACQQIEADIATEEARAGIYDPSDARYPTLARSLNERYDNLKGTIATLEKRVTERPQHKLVTDAA</sequence>
<dbReference type="Proteomes" id="UP000198992">
    <property type="component" value="Unassembled WGS sequence"/>
</dbReference>
<dbReference type="RefSeq" id="WP_092114771.1">
    <property type="nucleotide sequence ID" value="NZ_FNTH01000001.1"/>
</dbReference>
<evidence type="ECO:0000313" key="1">
    <source>
        <dbReference type="EMBL" id="SEC20308.1"/>
    </source>
</evidence>
<protein>
    <submittedName>
        <fullName evidence="1">Uncharacterized protein</fullName>
    </submittedName>
</protein>